<name>A0A848IYU9_9BURK</name>
<evidence type="ECO:0000313" key="4">
    <source>
        <dbReference type="Proteomes" id="UP000544134"/>
    </source>
</evidence>
<dbReference type="InterPro" id="IPR042099">
    <property type="entry name" value="ANL_N_sf"/>
</dbReference>
<dbReference type="Proteomes" id="UP000544134">
    <property type="component" value="Unassembled WGS sequence"/>
</dbReference>
<keyword evidence="4" id="KW-1185">Reference proteome</keyword>
<feature type="domain" description="AMP-binding enzyme C-terminal" evidence="2">
    <location>
        <begin position="442"/>
        <end position="517"/>
    </location>
</feature>
<reference evidence="3 4" key="1">
    <citation type="submission" date="2020-04" db="EMBL/GenBank/DDBJ databases">
        <title>Paraburkholderia sp. RP-4-7 isolated from soil.</title>
        <authorList>
            <person name="Dahal R.H."/>
        </authorList>
    </citation>
    <scope>NUCLEOTIDE SEQUENCE [LARGE SCALE GENOMIC DNA]</scope>
    <source>
        <strain evidence="3 4">RP-4-7</strain>
    </source>
</reference>
<dbReference type="PANTHER" id="PTHR43767">
    <property type="entry name" value="LONG-CHAIN-FATTY-ACID--COA LIGASE"/>
    <property type="match status" value="1"/>
</dbReference>
<dbReference type="AlphaFoldDB" id="A0A848IYU9"/>
<keyword evidence="3" id="KW-0436">Ligase</keyword>
<dbReference type="SUPFAM" id="SSF56801">
    <property type="entry name" value="Acetyl-CoA synthetase-like"/>
    <property type="match status" value="1"/>
</dbReference>
<dbReference type="Pfam" id="PF00501">
    <property type="entry name" value="AMP-binding"/>
    <property type="match status" value="1"/>
</dbReference>
<dbReference type="InterPro" id="IPR000873">
    <property type="entry name" value="AMP-dep_synth/lig_dom"/>
</dbReference>
<dbReference type="InterPro" id="IPR050237">
    <property type="entry name" value="ATP-dep_AMP-bd_enzyme"/>
</dbReference>
<dbReference type="PANTHER" id="PTHR43767:SF1">
    <property type="entry name" value="NONRIBOSOMAL PEPTIDE SYNTHASE PES1 (EUROFUNG)-RELATED"/>
    <property type="match status" value="1"/>
</dbReference>
<dbReference type="InterPro" id="IPR020845">
    <property type="entry name" value="AMP-binding_CS"/>
</dbReference>
<dbReference type="EMBL" id="JABBGJ010000071">
    <property type="protein sequence ID" value="NMM04117.1"/>
    <property type="molecule type" value="Genomic_DNA"/>
</dbReference>
<evidence type="ECO:0000313" key="3">
    <source>
        <dbReference type="EMBL" id="NMM04117.1"/>
    </source>
</evidence>
<dbReference type="Gene3D" id="3.30.300.30">
    <property type="match status" value="1"/>
</dbReference>
<dbReference type="RefSeq" id="WP_169490884.1">
    <property type="nucleotide sequence ID" value="NZ_JABBGJ010000071.1"/>
</dbReference>
<evidence type="ECO:0000259" key="1">
    <source>
        <dbReference type="Pfam" id="PF00501"/>
    </source>
</evidence>
<dbReference type="GO" id="GO:0016878">
    <property type="term" value="F:acid-thiol ligase activity"/>
    <property type="evidence" value="ECO:0007669"/>
    <property type="project" value="UniProtKB-ARBA"/>
</dbReference>
<sequence>MSAQPWIKYYPPGALDELGMSGRRLPDLLTDATAKFPTRTALTTSTESWTFERLAAEARKFAEGFRSAGAGQGARVAILLPNMPEYVAALFGTWIAGAAVVQVNPAYVAPEIERILAHSGPSVLVTTQEQMQKMADGGVKPDMTVFLVGDSGGAAVVPVEAVDACAKGLEWPDLPSHVAVLQYTGGTTGMPKAVMLSHENILSNIEQRLRLTFKAMQVPVAAKIVNALPMCHVFGLTCVTLMGVSTGMNQLIVPRFQVRTVLELIRDARPFAFFGVPTMYAAFLRETDLEEFGLDRVPVFNSAGAPMPLAQLARFESRVGAKVLDGFGISEASPTTHTNPTFLTRRAGSSGIPVPFTEVRTLVPGSDELVDVAPGEPGELAIRGPQIMQGYWGDPELTAHTLRDGWLLTGDLARIDADGYLYIVGRLKEVIVASGYNVYPAEIERVIAQVEGVAEVGVVGIPDEYRGQTVKAVIAAVPGATIDRDAVIARCRAELAPFKVPTVLEILEELPKTAVGKIDKLRLTPPKSSS</sequence>
<accession>A0A848IYU9</accession>
<proteinExistence type="predicted"/>
<evidence type="ECO:0000259" key="2">
    <source>
        <dbReference type="Pfam" id="PF13193"/>
    </source>
</evidence>
<dbReference type="InterPro" id="IPR025110">
    <property type="entry name" value="AMP-bd_C"/>
</dbReference>
<protein>
    <submittedName>
        <fullName evidence="3">Long-chain fatty acid--CoA ligase</fullName>
    </submittedName>
</protein>
<comment type="caution">
    <text evidence="3">The sequence shown here is derived from an EMBL/GenBank/DDBJ whole genome shotgun (WGS) entry which is preliminary data.</text>
</comment>
<dbReference type="PROSITE" id="PS00455">
    <property type="entry name" value="AMP_BINDING"/>
    <property type="match status" value="1"/>
</dbReference>
<organism evidence="3 4">
    <name type="scientific">Paraburkholderia polaris</name>
    <dbReference type="NCBI Taxonomy" id="2728848"/>
    <lineage>
        <taxon>Bacteria</taxon>
        <taxon>Pseudomonadati</taxon>
        <taxon>Pseudomonadota</taxon>
        <taxon>Betaproteobacteria</taxon>
        <taxon>Burkholderiales</taxon>
        <taxon>Burkholderiaceae</taxon>
        <taxon>Paraburkholderia</taxon>
    </lineage>
</organism>
<gene>
    <name evidence="3" type="ORF">HHL24_40455</name>
</gene>
<dbReference type="InterPro" id="IPR045851">
    <property type="entry name" value="AMP-bd_C_sf"/>
</dbReference>
<dbReference type="Gene3D" id="3.40.50.12780">
    <property type="entry name" value="N-terminal domain of ligase-like"/>
    <property type="match status" value="1"/>
</dbReference>
<feature type="domain" description="AMP-dependent synthetase/ligase" evidence="1">
    <location>
        <begin position="31"/>
        <end position="392"/>
    </location>
</feature>
<dbReference type="Pfam" id="PF13193">
    <property type="entry name" value="AMP-binding_C"/>
    <property type="match status" value="1"/>
</dbReference>